<name>A0A2S7T9M5_9FLAO</name>
<evidence type="ECO:0000313" key="2">
    <source>
        <dbReference type="Proteomes" id="UP000239366"/>
    </source>
</evidence>
<sequence>MLTFQIQKITHMKKIISGIFLILTLSLSAQKSAVFKNEMEPNRIYKTEMVTVNDMTMDMGPLGGKMNMNQELTIALTMTTEANQGDLGFPVTMVYDKMTVKMKMNGNEIPVPIDDALMKAKMVGMYRSGAFTLDKAASSNLTPELEESLGSAMKDLQDKVQFPKSALAVGDRFENSYPMDLPVPGGQPIKMFIKNNFKLLALEGGIGTFEVIQDLSFDGMSEGINMSATGRGEGVMKFDSKKNYVLSYDVVLPMTMNMTMEDGTIMKMSMTSNSSVKNIIE</sequence>
<gene>
    <name evidence="1" type="ORF">BST99_11690</name>
</gene>
<accession>A0A2S7T9M5</accession>
<reference evidence="2" key="1">
    <citation type="submission" date="2016-11" db="EMBL/GenBank/DDBJ databases">
        <title>Trade-off between light-utilization and light-protection in marine flavobacteria.</title>
        <authorList>
            <person name="Kumagai Y."/>
            <person name="Yoshizawa S."/>
            <person name="Kogure K."/>
        </authorList>
    </citation>
    <scope>NUCLEOTIDE SEQUENCE [LARGE SCALE GENOMIC DNA]</scope>
    <source>
        <strain evidence="2">SG-18</strain>
    </source>
</reference>
<protein>
    <submittedName>
        <fullName evidence="1">Uncharacterized protein</fullName>
    </submittedName>
</protein>
<dbReference type="Proteomes" id="UP000239366">
    <property type="component" value="Unassembled WGS sequence"/>
</dbReference>
<evidence type="ECO:0000313" key="1">
    <source>
        <dbReference type="EMBL" id="PQJ16291.1"/>
    </source>
</evidence>
<comment type="caution">
    <text evidence="1">The sequence shown here is derived from an EMBL/GenBank/DDBJ whole genome shotgun (WGS) entry which is preliminary data.</text>
</comment>
<organism evidence="1 2">
    <name type="scientific">Aureicoccus marinus</name>
    <dbReference type="NCBI Taxonomy" id="754435"/>
    <lineage>
        <taxon>Bacteria</taxon>
        <taxon>Pseudomonadati</taxon>
        <taxon>Bacteroidota</taxon>
        <taxon>Flavobacteriia</taxon>
        <taxon>Flavobacteriales</taxon>
        <taxon>Flavobacteriaceae</taxon>
        <taxon>Aureicoccus</taxon>
    </lineage>
</organism>
<keyword evidence="2" id="KW-1185">Reference proteome</keyword>
<proteinExistence type="predicted"/>
<dbReference type="EMBL" id="MQVX01000001">
    <property type="protein sequence ID" value="PQJ16291.1"/>
    <property type="molecule type" value="Genomic_DNA"/>
</dbReference>
<dbReference type="AlphaFoldDB" id="A0A2S7T9M5"/>